<proteinExistence type="predicted"/>
<dbReference type="Gene3D" id="3.40.630.30">
    <property type="match status" value="1"/>
</dbReference>
<dbReference type="Proteomes" id="UP000775877">
    <property type="component" value="Unassembled WGS sequence"/>
</dbReference>
<gene>
    <name evidence="2" type="ORF">KC678_00720</name>
</gene>
<dbReference type="PROSITE" id="PS51186">
    <property type="entry name" value="GNAT"/>
    <property type="match status" value="1"/>
</dbReference>
<dbReference type="EMBL" id="JAGQLJ010000013">
    <property type="protein sequence ID" value="MCA9380773.1"/>
    <property type="molecule type" value="Genomic_DNA"/>
</dbReference>
<dbReference type="AlphaFoldDB" id="A0A955IEX1"/>
<comment type="caution">
    <text evidence="2">The sequence shown here is derived from an EMBL/GenBank/DDBJ whole genome shotgun (WGS) entry which is preliminary data.</text>
</comment>
<dbReference type="Pfam" id="PF00583">
    <property type="entry name" value="Acetyltransf_1"/>
    <property type="match status" value="1"/>
</dbReference>
<organism evidence="2 3">
    <name type="scientific">Candidatus Dojkabacteria bacterium</name>
    <dbReference type="NCBI Taxonomy" id="2099670"/>
    <lineage>
        <taxon>Bacteria</taxon>
        <taxon>Candidatus Dojkabacteria</taxon>
    </lineage>
</organism>
<dbReference type="GO" id="GO:0016747">
    <property type="term" value="F:acyltransferase activity, transferring groups other than amino-acyl groups"/>
    <property type="evidence" value="ECO:0007669"/>
    <property type="project" value="InterPro"/>
</dbReference>
<reference evidence="2" key="1">
    <citation type="submission" date="2020-04" db="EMBL/GenBank/DDBJ databases">
        <authorList>
            <person name="Zhang T."/>
        </authorList>
    </citation>
    <scope>NUCLEOTIDE SEQUENCE</scope>
    <source>
        <strain evidence="2">HKST-UBA13</strain>
    </source>
</reference>
<evidence type="ECO:0000313" key="2">
    <source>
        <dbReference type="EMBL" id="MCA9380773.1"/>
    </source>
</evidence>
<dbReference type="InterPro" id="IPR000182">
    <property type="entry name" value="GNAT_dom"/>
</dbReference>
<reference evidence="2" key="2">
    <citation type="journal article" date="2021" name="Microbiome">
        <title>Successional dynamics and alternative stable states in a saline activated sludge microbial community over 9 years.</title>
        <authorList>
            <person name="Wang Y."/>
            <person name="Ye J."/>
            <person name="Ju F."/>
            <person name="Liu L."/>
            <person name="Boyd J.A."/>
            <person name="Deng Y."/>
            <person name="Parks D.H."/>
            <person name="Jiang X."/>
            <person name="Yin X."/>
            <person name="Woodcroft B.J."/>
            <person name="Tyson G.W."/>
            <person name="Hugenholtz P."/>
            <person name="Polz M.F."/>
            <person name="Zhang T."/>
        </authorList>
    </citation>
    <scope>NUCLEOTIDE SEQUENCE</scope>
    <source>
        <strain evidence="2">HKST-UBA13</strain>
    </source>
</reference>
<sequence>MNESTLEQLNPEVRILDESHTEDSWQIIEACAAKLSEQGFNHWTDYYTRDTKVVEKMIEKGLLYGYFDDDKLVGIIKISDKAPGYYFKDKIIEEGDERFQNALFVGALGVDPNVQGKGISKKLLKFAEDIAMDSGKNCIVLDTRLEVKWLVDYYMQKQGYNNVIKIDTSYLQEFGESYIYLYKLLS</sequence>
<protein>
    <submittedName>
        <fullName evidence="2">GNAT family N-acetyltransferase</fullName>
    </submittedName>
</protein>
<evidence type="ECO:0000313" key="3">
    <source>
        <dbReference type="Proteomes" id="UP000775877"/>
    </source>
</evidence>
<name>A0A955IEX1_9BACT</name>
<evidence type="ECO:0000259" key="1">
    <source>
        <dbReference type="PROSITE" id="PS51186"/>
    </source>
</evidence>
<dbReference type="InterPro" id="IPR016181">
    <property type="entry name" value="Acyl_CoA_acyltransferase"/>
</dbReference>
<accession>A0A955IEX1</accession>
<dbReference type="CDD" id="cd04301">
    <property type="entry name" value="NAT_SF"/>
    <property type="match status" value="1"/>
</dbReference>
<feature type="domain" description="N-acetyltransferase" evidence="1">
    <location>
        <begin position="11"/>
        <end position="186"/>
    </location>
</feature>
<dbReference type="SUPFAM" id="SSF55729">
    <property type="entry name" value="Acyl-CoA N-acyltransferases (Nat)"/>
    <property type="match status" value="1"/>
</dbReference>